<feature type="region of interest" description="Disordered" evidence="1">
    <location>
        <begin position="575"/>
        <end position="614"/>
    </location>
</feature>
<evidence type="ECO:0000313" key="4">
    <source>
        <dbReference type="EMBL" id="SNX85162.1"/>
    </source>
</evidence>
<dbReference type="Proteomes" id="UP001294444">
    <property type="component" value="Unassembled WGS sequence"/>
</dbReference>
<dbReference type="Pfam" id="PF23647">
    <property type="entry name" value="TRAPPC13_M"/>
    <property type="match status" value="1"/>
</dbReference>
<feature type="compositionally biased region" description="Pro residues" evidence="1">
    <location>
        <begin position="16"/>
        <end position="28"/>
    </location>
</feature>
<feature type="compositionally biased region" description="Polar residues" evidence="1">
    <location>
        <begin position="150"/>
        <end position="161"/>
    </location>
</feature>
<feature type="compositionally biased region" description="Low complexity" evidence="1">
    <location>
        <begin position="628"/>
        <end position="637"/>
    </location>
</feature>
<feature type="region of interest" description="Disordered" evidence="1">
    <location>
        <begin position="1"/>
        <end position="36"/>
    </location>
</feature>
<feature type="compositionally biased region" description="Low complexity" evidence="1">
    <location>
        <begin position="594"/>
        <end position="608"/>
    </location>
</feature>
<gene>
    <name evidence="4" type="ORF">MEPE_03871</name>
</gene>
<sequence length="888" mass="96017">MASHPPLPTPATSRPPHAPSPLSQPPSSIPQQNAGGPHLLSLKVMRASAPSLAISERPYYDDLDSGSSSAGLIASVGRGIQDGLAQDLLSNHWHGSSNTAASHFAISDLLVLPNSFGTLYLGETFRAYLCVRNESSTPVREPSLRVEMQVGSSDPQSSHPDSNVRWHQLAHIILTQPDRYSPDPDTSSDQSDSEPRPIWELASGSPLETSLVYDIKDLLPHVLVCTVGYKAPVIQEGTGKVVWAERSFRKFYKFGVERSPIGVRTKVHQPRHAASLYHPIESIRKRVELEVQVQNVAGNGASLVFNGLTLKPATGWKWTSVDRPSLTSGSNENDDDKDKSQDMWITTGSNELLADGDVRQYLFTLTPTGESTLSEESMKGGIDMGVAPQGHLIRDDALGHLDISWRMSMGEPGRLQTSQLVRRRVIVSPTSIPPFPTTTEAVSSSTSSGTGLSPQLKTELTLLPVAVEALTNIKAGEPVELAVNLAVCDLSGLVLPAKPLSQAKDGESGNSSGDDDDTPLSEISPKAARREIPNTITTSTDELIDITRTFRLALQHCTVQSPSPPVQPSLALDTNIAHESGPSTPRKSALPSRTSTPTTTTTTTTTTTQAASALAKSRLQANLSSLVRNNSLSLRPRGSVDSGRRDSIDKGGGGNPNGLSRVNTPQPPAVPPKTGLAPPLPINEFEHSDNGGDGKVKIEMKRYPEPILEWDRIVHLYHVHSETHAQALTRSTPSSHQQQQQQQQAMVEGIPFTFLPTPELVQFEGSSLIALPEVKVGIQALKGTDGKIYRSTYDSHAGTTTMGCQVSVETKLRFLVGQDLNDDGRCNVARVVRFGALRILLLNYDDSPTRSEVQQQEDEKVQPPQIIECMTILQEIPVFAESLLLPNC</sequence>
<proteinExistence type="predicted"/>
<feature type="region of interest" description="Disordered" evidence="1">
    <location>
        <begin position="140"/>
        <end position="162"/>
    </location>
</feature>
<reference evidence="4" key="1">
    <citation type="submission" date="2023-10" db="EMBL/GenBank/DDBJ databases">
        <authorList>
            <person name="Guldener U."/>
        </authorList>
    </citation>
    <scope>NUCLEOTIDE SEQUENCE</scope>
    <source>
        <strain evidence="4">Mp4</strain>
    </source>
</reference>
<dbReference type="InterPro" id="IPR010378">
    <property type="entry name" value="TRAPPC13"/>
</dbReference>
<feature type="region of interest" description="Disordered" evidence="1">
    <location>
        <begin position="628"/>
        <end position="695"/>
    </location>
</feature>
<dbReference type="AlphaFoldDB" id="A0AAJ4XMU5"/>
<dbReference type="PANTHER" id="PTHR13134:SF3">
    <property type="entry name" value="TRAFFICKING PROTEIN PARTICLE COMPLEX SUBUNIT 13"/>
    <property type="match status" value="1"/>
</dbReference>
<dbReference type="PANTHER" id="PTHR13134">
    <property type="entry name" value="TRAFFICKING PROTEIN PARTICLE COMPLEX SUBUNIT 13"/>
    <property type="match status" value="1"/>
</dbReference>
<accession>A0AAJ4XMU5</accession>
<dbReference type="InterPro" id="IPR055427">
    <property type="entry name" value="TRAPPC13_N"/>
</dbReference>
<organism evidence="4 5">
    <name type="scientific">Melanopsichium pennsylvanicum</name>
    <dbReference type="NCBI Taxonomy" id="63383"/>
    <lineage>
        <taxon>Eukaryota</taxon>
        <taxon>Fungi</taxon>
        <taxon>Dikarya</taxon>
        <taxon>Basidiomycota</taxon>
        <taxon>Ustilaginomycotina</taxon>
        <taxon>Ustilaginomycetes</taxon>
        <taxon>Ustilaginales</taxon>
        <taxon>Ustilaginaceae</taxon>
        <taxon>Melanopsichium</taxon>
    </lineage>
</organism>
<feature type="domain" description="Trafficking protein particle complex subunit 13 N-terminal" evidence="2">
    <location>
        <begin position="38"/>
        <end position="256"/>
    </location>
</feature>
<evidence type="ECO:0000313" key="5">
    <source>
        <dbReference type="Proteomes" id="UP001294444"/>
    </source>
</evidence>
<feature type="compositionally biased region" description="Basic and acidic residues" evidence="1">
    <location>
        <begin position="684"/>
        <end position="695"/>
    </location>
</feature>
<dbReference type="GO" id="GO:1990072">
    <property type="term" value="C:TRAPPIII protein complex"/>
    <property type="evidence" value="ECO:0007669"/>
    <property type="project" value="TreeGrafter"/>
</dbReference>
<feature type="region of interest" description="Disordered" evidence="1">
    <location>
        <begin position="177"/>
        <end position="199"/>
    </location>
</feature>
<evidence type="ECO:0000259" key="3">
    <source>
        <dbReference type="Pfam" id="PF23647"/>
    </source>
</evidence>
<dbReference type="Pfam" id="PF06159">
    <property type="entry name" value="TRAPPC13_N"/>
    <property type="match status" value="1"/>
</dbReference>
<evidence type="ECO:0000259" key="2">
    <source>
        <dbReference type="Pfam" id="PF06159"/>
    </source>
</evidence>
<comment type="caution">
    <text evidence="4">The sequence shown here is derived from an EMBL/GenBank/DDBJ whole genome shotgun (WGS) entry which is preliminary data.</text>
</comment>
<feature type="region of interest" description="Disordered" evidence="1">
    <location>
        <begin position="321"/>
        <end position="342"/>
    </location>
</feature>
<dbReference type="EMBL" id="OAPG01000009">
    <property type="protein sequence ID" value="SNX85162.1"/>
    <property type="molecule type" value="Genomic_DNA"/>
</dbReference>
<dbReference type="InterPro" id="IPR055429">
    <property type="entry name" value="TRAPPC13_M"/>
</dbReference>
<feature type="domain" description="Trafficking protein particle complex subunit 13 middle" evidence="3">
    <location>
        <begin position="262"/>
        <end position="423"/>
    </location>
</feature>
<name>A0AAJ4XMU5_9BASI</name>
<protein>
    <submittedName>
        <fullName evidence="4">Uncharacterized protein</fullName>
    </submittedName>
</protein>
<feature type="region of interest" description="Disordered" evidence="1">
    <location>
        <begin position="500"/>
        <end position="535"/>
    </location>
</feature>
<keyword evidence="5" id="KW-1185">Reference proteome</keyword>
<evidence type="ECO:0000256" key="1">
    <source>
        <dbReference type="SAM" id="MobiDB-lite"/>
    </source>
</evidence>